<dbReference type="InterPro" id="IPR024078">
    <property type="entry name" value="LmbE-like_dom_sf"/>
</dbReference>
<sequence>MTELLEFPQDWQRALVIVAHPDDPEYGMAAAVAEWIAAGKHISYVLATRGEAGIAGLAPEESAPLRSMEQENACARVGVTDLVFLDHPDGRIEEGLALRRDFAREIRRARPDLVLTLNHRDEWGPGQWNTADHRAVGRAVLDAVGDADNEWIFPELLAERLPRHKARWVAVMSPAPTHAQKVSQSSIDKAVASLAEHQQYLMALSDESVVDQARQQTERATVGGVVGFELYG</sequence>
<keyword evidence="1" id="KW-0862">Zinc</keyword>
<dbReference type="RefSeq" id="WP_110485229.1">
    <property type="nucleotide sequence ID" value="NZ_QJVC01000008.1"/>
</dbReference>
<dbReference type="GO" id="GO:0016811">
    <property type="term" value="F:hydrolase activity, acting on carbon-nitrogen (but not peptide) bonds, in linear amides"/>
    <property type="evidence" value="ECO:0007669"/>
    <property type="project" value="TreeGrafter"/>
</dbReference>
<comment type="caution">
    <text evidence="2">The sequence shown here is derived from an EMBL/GenBank/DDBJ whole genome shotgun (WGS) entry which is preliminary data.</text>
</comment>
<dbReference type="SUPFAM" id="SSF102588">
    <property type="entry name" value="LmbE-like"/>
    <property type="match status" value="1"/>
</dbReference>
<proteinExistence type="predicted"/>
<dbReference type="Gene3D" id="3.40.50.10320">
    <property type="entry name" value="LmbE-like"/>
    <property type="match status" value="1"/>
</dbReference>
<dbReference type="GO" id="GO:0016137">
    <property type="term" value="P:glycoside metabolic process"/>
    <property type="evidence" value="ECO:0007669"/>
    <property type="project" value="UniProtKB-ARBA"/>
</dbReference>
<dbReference type="Proteomes" id="UP000247980">
    <property type="component" value="Unassembled WGS sequence"/>
</dbReference>
<dbReference type="InterPro" id="IPR003737">
    <property type="entry name" value="GlcNAc_PI_deacetylase-related"/>
</dbReference>
<organism evidence="2 3">
    <name type="scientific">Arthrobacter psychrolactophilus</name>
    <dbReference type="NCBI Taxonomy" id="92442"/>
    <lineage>
        <taxon>Bacteria</taxon>
        <taxon>Bacillati</taxon>
        <taxon>Actinomycetota</taxon>
        <taxon>Actinomycetes</taxon>
        <taxon>Micrococcales</taxon>
        <taxon>Micrococcaceae</taxon>
        <taxon>Arthrobacter</taxon>
    </lineage>
</organism>
<name>A0A2V5ISX4_9MICC</name>
<evidence type="ECO:0000313" key="3">
    <source>
        <dbReference type="Proteomes" id="UP000247980"/>
    </source>
</evidence>
<dbReference type="Pfam" id="PF02585">
    <property type="entry name" value="PIG-L"/>
    <property type="match status" value="1"/>
</dbReference>
<dbReference type="EMBL" id="QJVC01000008">
    <property type="protein sequence ID" value="PYI38482.1"/>
    <property type="molecule type" value="Genomic_DNA"/>
</dbReference>
<gene>
    <name evidence="2" type="ORF">CVS30_10180</name>
</gene>
<evidence type="ECO:0000313" key="2">
    <source>
        <dbReference type="EMBL" id="PYI38482.1"/>
    </source>
</evidence>
<reference evidence="2 3" key="1">
    <citation type="submission" date="2018-05" db="EMBL/GenBank/DDBJ databases">
        <title>Genetic diversity of glacier-inhabiting Cryobacterium bacteria in China and description of Cryobacterium mengkeensis sp. nov. and Arthrobacter glacialis sp. nov.</title>
        <authorList>
            <person name="Liu Q."/>
            <person name="Xin Y.-H."/>
        </authorList>
    </citation>
    <scope>NUCLEOTIDE SEQUENCE [LARGE SCALE GENOMIC DNA]</scope>
    <source>
        <strain evidence="2 3">B7</strain>
    </source>
</reference>
<protein>
    <submittedName>
        <fullName evidence="2">GlcNAc-PI de-N-acetylase</fullName>
    </submittedName>
</protein>
<evidence type="ECO:0000256" key="1">
    <source>
        <dbReference type="ARBA" id="ARBA00022833"/>
    </source>
</evidence>
<dbReference type="PANTHER" id="PTHR12993:SF28">
    <property type="entry name" value="LMBE FAMILY PROTEIN"/>
    <property type="match status" value="1"/>
</dbReference>
<dbReference type="PANTHER" id="PTHR12993">
    <property type="entry name" value="N-ACETYLGLUCOSAMINYL-PHOSPHATIDYLINOSITOL DE-N-ACETYLASE-RELATED"/>
    <property type="match status" value="1"/>
</dbReference>
<keyword evidence="3" id="KW-1185">Reference proteome</keyword>
<dbReference type="AlphaFoldDB" id="A0A2V5ISX4"/>
<accession>A0A2V5ISX4</accession>
<dbReference type="OrthoDB" id="3514174at2"/>